<dbReference type="PROSITE" id="PS50920">
    <property type="entry name" value="SOLCAR"/>
    <property type="match status" value="3"/>
</dbReference>
<proteinExistence type="inferred from homology"/>
<evidence type="ECO:0000256" key="8">
    <source>
        <dbReference type="ARBA" id="ARBA00023136"/>
    </source>
</evidence>
<dbReference type="AlphaFoldDB" id="A0AAQ3M2N3"/>
<evidence type="ECO:0000256" key="9">
    <source>
        <dbReference type="PROSITE-ProRule" id="PRU00282"/>
    </source>
</evidence>
<evidence type="ECO:0000256" key="4">
    <source>
        <dbReference type="ARBA" id="ARBA00022692"/>
    </source>
</evidence>
<accession>A0AAQ3M2N3</accession>
<keyword evidence="4 9" id="KW-0812">Transmembrane</keyword>
<feature type="repeat" description="Solcar" evidence="9">
    <location>
        <begin position="65"/>
        <end position="153"/>
    </location>
</feature>
<evidence type="ECO:0000256" key="7">
    <source>
        <dbReference type="ARBA" id="ARBA00022989"/>
    </source>
</evidence>
<dbReference type="GO" id="GO:0016020">
    <property type="term" value="C:membrane"/>
    <property type="evidence" value="ECO:0007669"/>
    <property type="project" value="UniProtKB-SubCell"/>
</dbReference>
<dbReference type="EMBL" id="CP138580">
    <property type="protein sequence ID" value="WPG97301.1"/>
    <property type="molecule type" value="Genomic_DNA"/>
</dbReference>
<sequence length="441" mass="48088">MVLARLADYFSPSTPPASASLTYTDNGSESLQNTATSDFRLQGEVLQPELKRPPITDVDNESYRPPYLYAMLAGGIGGTSGDMLMHSLDTVKTRQQGDPHMPPKYTSMGSTYQTIWRQEGVRRGLYGGVTPAFLGSFGGTLVFFGCYEWSKRLMIDNGIAPSLAYFSAGFVADLAASPLYVPTEVLKTRLQLQGRYNNPYFTSGYNYRSSMHALRTIYQKEGFLELFSGYKATLFRDLPFSAIQFAIYEKEQKLAKQWVGQGKEIGLPLEILTGATAGGMAGVLTCPMDVVKTRIQVELDPDVVAAARNRKSTGMTGSSSATSSATTPQGTSAASAHRPSPAPNPPATTPKTHKLHISTSGPSTSLKHHGQVSLDTESVVKALRIIYRNEGFAGWFRGVGPRGVWTSVQSGTMLVVYQKLLKWFDGHPLLHDDEEGLRGWG</sequence>
<dbReference type="PANTHER" id="PTHR45667">
    <property type="entry name" value="S-ADENOSYLMETHIONINE MITOCHONDRIAL CARRIER PROTEIN"/>
    <property type="match status" value="1"/>
</dbReference>
<reference evidence="12 13" key="1">
    <citation type="submission" date="2023-11" db="EMBL/GenBank/DDBJ databases">
        <title>An acidophilic fungus is an integral part of prey digestion in a carnivorous sundew plant.</title>
        <authorList>
            <person name="Tsai I.J."/>
        </authorList>
    </citation>
    <scope>NUCLEOTIDE SEQUENCE [LARGE SCALE GENOMIC DNA]</scope>
    <source>
        <strain evidence="12">169a</strain>
    </source>
</reference>
<evidence type="ECO:0000256" key="5">
    <source>
        <dbReference type="ARBA" id="ARBA00022737"/>
    </source>
</evidence>
<gene>
    <name evidence="12" type="ORF">R9X50_00007500</name>
</gene>
<feature type="repeat" description="Solcar" evidence="9">
    <location>
        <begin position="160"/>
        <end position="254"/>
    </location>
</feature>
<feature type="compositionally biased region" description="Low complexity" evidence="11">
    <location>
        <begin position="312"/>
        <end position="339"/>
    </location>
</feature>
<dbReference type="InterPro" id="IPR018108">
    <property type="entry name" value="MCP_transmembrane"/>
</dbReference>
<protein>
    <submittedName>
        <fullName evidence="12">Mitochondrial carrier</fullName>
    </submittedName>
</protein>
<evidence type="ECO:0000313" key="12">
    <source>
        <dbReference type="EMBL" id="WPG97301.1"/>
    </source>
</evidence>
<feature type="region of interest" description="Disordered" evidence="11">
    <location>
        <begin position="308"/>
        <end position="372"/>
    </location>
</feature>
<keyword evidence="8 9" id="KW-0472">Membrane</keyword>
<evidence type="ECO:0000256" key="11">
    <source>
        <dbReference type="SAM" id="MobiDB-lite"/>
    </source>
</evidence>
<feature type="repeat" description="Solcar" evidence="9">
    <location>
        <begin position="265"/>
        <end position="423"/>
    </location>
</feature>
<keyword evidence="13" id="KW-1185">Reference proteome</keyword>
<keyword evidence="3 10" id="KW-0813">Transport</keyword>
<organism evidence="12 13">
    <name type="scientific">Acrodontium crateriforme</name>
    <dbReference type="NCBI Taxonomy" id="150365"/>
    <lineage>
        <taxon>Eukaryota</taxon>
        <taxon>Fungi</taxon>
        <taxon>Dikarya</taxon>
        <taxon>Ascomycota</taxon>
        <taxon>Pezizomycotina</taxon>
        <taxon>Dothideomycetes</taxon>
        <taxon>Dothideomycetidae</taxon>
        <taxon>Mycosphaerellales</taxon>
        <taxon>Teratosphaeriaceae</taxon>
        <taxon>Acrodontium</taxon>
    </lineage>
</organism>
<evidence type="ECO:0000256" key="10">
    <source>
        <dbReference type="RuleBase" id="RU000488"/>
    </source>
</evidence>
<comment type="similarity">
    <text evidence="2 10">Belongs to the mitochondrial carrier (TC 2.A.29) family.</text>
</comment>
<keyword evidence="6" id="KW-0496">Mitochondrion</keyword>
<keyword evidence="5" id="KW-0677">Repeat</keyword>
<comment type="subcellular location">
    <subcellularLocation>
        <location evidence="1">Membrane</location>
        <topology evidence="1">Multi-pass membrane protein</topology>
    </subcellularLocation>
</comment>
<dbReference type="Proteomes" id="UP001303373">
    <property type="component" value="Chromosome 1"/>
</dbReference>
<evidence type="ECO:0000256" key="1">
    <source>
        <dbReference type="ARBA" id="ARBA00004141"/>
    </source>
</evidence>
<dbReference type="Gene3D" id="1.50.40.10">
    <property type="entry name" value="Mitochondrial carrier domain"/>
    <property type="match status" value="2"/>
</dbReference>
<dbReference type="InterPro" id="IPR023395">
    <property type="entry name" value="MCP_dom_sf"/>
</dbReference>
<name>A0AAQ3M2N3_9PEZI</name>
<evidence type="ECO:0000256" key="3">
    <source>
        <dbReference type="ARBA" id="ARBA00022448"/>
    </source>
</evidence>
<evidence type="ECO:0000256" key="2">
    <source>
        <dbReference type="ARBA" id="ARBA00006375"/>
    </source>
</evidence>
<dbReference type="FunFam" id="1.50.40.10:FF:000095">
    <property type="entry name" value="Mitochondrial carrier protein"/>
    <property type="match status" value="1"/>
</dbReference>
<evidence type="ECO:0000313" key="13">
    <source>
        <dbReference type="Proteomes" id="UP001303373"/>
    </source>
</evidence>
<keyword evidence="6" id="KW-0999">Mitochondrion inner membrane</keyword>
<evidence type="ECO:0000256" key="6">
    <source>
        <dbReference type="ARBA" id="ARBA00022792"/>
    </source>
</evidence>
<dbReference type="SUPFAM" id="SSF103506">
    <property type="entry name" value="Mitochondrial carrier"/>
    <property type="match status" value="1"/>
</dbReference>
<dbReference type="Pfam" id="PF00153">
    <property type="entry name" value="Mito_carr"/>
    <property type="match status" value="4"/>
</dbReference>
<keyword evidence="7" id="KW-1133">Transmembrane helix</keyword>